<name>A0A1Y2FM11_PROLT</name>
<keyword evidence="3" id="KW-1185">Reference proteome</keyword>
<keyword evidence="1" id="KW-0812">Transmembrane</keyword>
<keyword evidence="1" id="KW-1133">Transmembrane helix</keyword>
<dbReference type="GeneID" id="63787040"/>
<dbReference type="EMBL" id="MCFI01000006">
    <property type="protein sequence ID" value="ORY84256.1"/>
    <property type="molecule type" value="Genomic_DNA"/>
</dbReference>
<evidence type="ECO:0008006" key="4">
    <source>
        <dbReference type="Google" id="ProtNLM"/>
    </source>
</evidence>
<feature type="transmembrane region" description="Helical" evidence="1">
    <location>
        <begin position="273"/>
        <end position="296"/>
    </location>
</feature>
<dbReference type="SUPFAM" id="SSF81321">
    <property type="entry name" value="Family A G protein-coupled receptor-like"/>
    <property type="match status" value="1"/>
</dbReference>
<dbReference type="Gene3D" id="1.20.1070.10">
    <property type="entry name" value="Rhodopsin 7-helix transmembrane proteins"/>
    <property type="match status" value="1"/>
</dbReference>
<organism evidence="2 3">
    <name type="scientific">Protomyces lactucae-debilis</name>
    <dbReference type="NCBI Taxonomy" id="2754530"/>
    <lineage>
        <taxon>Eukaryota</taxon>
        <taxon>Fungi</taxon>
        <taxon>Dikarya</taxon>
        <taxon>Ascomycota</taxon>
        <taxon>Taphrinomycotina</taxon>
        <taxon>Taphrinomycetes</taxon>
        <taxon>Taphrinales</taxon>
        <taxon>Protomycetaceae</taxon>
        <taxon>Protomyces</taxon>
    </lineage>
</organism>
<dbReference type="RefSeq" id="XP_040726274.1">
    <property type="nucleotide sequence ID" value="XM_040870441.1"/>
</dbReference>
<feature type="transmembrane region" description="Helical" evidence="1">
    <location>
        <begin position="134"/>
        <end position="152"/>
    </location>
</feature>
<comment type="caution">
    <text evidence="2">The sequence shown here is derived from an EMBL/GenBank/DDBJ whole genome shotgun (WGS) entry which is preliminary data.</text>
</comment>
<keyword evidence="1" id="KW-0472">Membrane</keyword>
<proteinExistence type="predicted"/>
<feature type="transmembrane region" description="Helical" evidence="1">
    <location>
        <begin position="43"/>
        <end position="66"/>
    </location>
</feature>
<feature type="transmembrane region" description="Helical" evidence="1">
    <location>
        <begin position="308"/>
        <end position="330"/>
    </location>
</feature>
<gene>
    <name evidence="2" type="ORF">BCR37DRAFT_386450</name>
</gene>
<protein>
    <recommendedName>
        <fullName evidence="4">G-protein coupled receptors family 1 profile domain-containing protein</fullName>
    </recommendedName>
</protein>
<feature type="transmembrane region" description="Helical" evidence="1">
    <location>
        <begin position="87"/>
        <end position="114"/>
    </location>
</feature>
<accession>A0A1Y2FM11</accession>
<evidence type="ECO:0000256" key="1">
    <source>
        <dbReference type="SAM" id="Phobius"/>
    </source>
</evidence>
<feature type="transmembrane region" description="Helical" evidence="1">
    <location>
        <begin position="164"/>
        <end position="187"/>
    </location>
</feature>
<feature type="transmembrane region" description="Helical" evidence="1">
    <location>
        <begin position="213"/>
        <end position="235"/>
    </location>
</feature>
<dbReference type="AlphaFoldDB" id="A0A1Y2FM11"/>
<evidence type="ECO:0000313" key="2">
    <source>
        <dbReference type="EMBL" id="ORY84256.1"/>
    </source>
</evidence>
<evidence type="ECO:0000313" key="3">
    <source>
        <dbReference type="Proteomes" id="UP000193685"/>
    </source>
</evidence>
<sequence length="426" mass="46859">MGQGQSSALSRLAAAGPWTETRPLPAPFSQIPLQHSTKIVMKIVTTLSTVSLVTLLAVACILRWLASRGELQIDFRALRRPESAQSQLLILLGSLMLAQLFLALGSFCAAFHLIKGAMIAPSTLCWVQGMLHGTGGFLSHCSIAAIGTHSLLSVYRLKPLQLPAFASLLTIVYAIPFCIGSLFPLVMGSVHDVPFMVANHYACYINILYMKEFIYVIVVPFGLLLSIGLITFPLASLRLKHQTRRLLQRIRKAQSQQEIDRHADYARTSSRMLVFPLVAMLATLPYLVVGIGLILRPMFFQEHTWPEIITGHVVSIWPVVDVVLFGMLYIKRRSPINPKSLRKDPSFGAAQDDLQHLHGSCSGIRMGTLRPVDVEIFAAPDSETRSLTAAADSDSTKSAELAHLHSLVGIQVSQKTVRTVHSTFTF</sequence>
<dbReference type="OrthoDB" id="100006at2759"/>
<dbReference type="Proteomes" id="UP000193685">
    <property type="component" value="Unassembled WGS sequence"/>
</dbReference>
<reference evidence="2 3" key="1">
    <citation type="submission" date="2016-07" db="EMBL/GenBank/DDBJ databases">
        <title>Pervasive Adenine N6-methylation of Active Genes in Fungi.</title>
        <authorList>
            <consortium name="DOE Joint Genome Institute"/>
            <person name="Mondo S.J."/>
            <person name="Dannebaum R.O."/>
            <person name="Kuo R.C."/>
            <person name="Labutti K."/>
            <person name="Haridas S."/>
            <person name="Kuo A."/>
            <person name="Salamov A."/>
            <person name="Ahrendt S.R."/>
            <person name="Lipzen A."/>
            <person name="Sullivan W."/>
            <person name="Andreopoulos W.B."/>
            <person name="Clum A."/>
            <person name="Lindquist E."/>
            <person name="Daum C."/>
            <person name="Ramamoorthy G.K."/>
            <person name="Gryganskyi A."/>
            <person name="Culley D."/>
            <person name="Magnuson J.K."/>
            <person name="James T.Y."/>
            <person name="O'Malley M.A."/>
            <person name="Stajich J.E."/>
            <person name="Spatafora J.W."/>
            <person name="Visel A."/>
            <person name="Grigoriev I.V."/>
        </authorList>
    </citation>
    <scope>NUCLEOTIDE SEQUENCE [LARGE SCALE GENOMIC DNA]</scope>
    <source>
        <strain evidence="2 3">12-1054</strain>
    </source>
</reference>